<evidence type="ECO:0000256" key="7">
    <source>
        <dbReference type="ARBA" id="ARBA00023128"/>
    </source>
</evidence>
<comment type="subcellular location">
    <subcellularLocation>
        <location evidence="1">Mitochondrion inner membrane</location>
        <topology evidence="1">Peripheral membrane protein</topology>
        <orientation evidence="1">Matrix side</orientation>
    </subcellularLocation>
</comment>
<proteinExistence type="inferred from homology"/>
<dbReference type="GO" id="GO:0005743">
    <property type="term" value="C:mitochondrial inner membrane"/>
    <property type="evidence" value="ECO:0007669"/>
    <property type="project" value="UniProtKB-SubCell"/>
</dbReference>
<sequence>MFSRISTRTFSTSAARAIKVSTKAAVDSPVSSLKVVVKQAGSKSTPAGLSHLLASSAFLNTKSKSGLRLKREAELLGGSYKASVTRDALVLEATFLKEALPFFVSALSGVLTETSFKPHELDELVLPYATHVARQAAECPATKALEELHAVSFRRGLGQPLYYDGTKKYSSFDLATFAKALFTSDNIEVVGQNVDKAALDKFVAESALSKLPESKNKTVAKTAQKIYTGVESRIRQPGKTVAILGVPVSPADIPSYELVAAAVYSAIPASYNLSVKTNVLPYEEAGLYYISFASEDASEVSDGLKKAAAALKKASGAKLSQYKPLAGYLAAISGREADFGSAKTVKVPKFNLVVVGDVDTVPLAGEL</sequence>
<comment type="caution">
    <text evidence="14">The sequence shown here is derived from an EMBL/GenBank/DDBJ whole genome shotgun (WGS) entry which is preliminary data.</text>
</comment>
<dbReference type="OMA" id="YKYQDAG"/>
<dbReference type="InterPro" id="IPR011249">
    <property type="entry name" value="Metalloenz_LuxS/M16"/>
</dbReference>
<evidence type="ECO:0000256" key="11">
    <source>
        <dbReference type="ARBA" id="ARBA00041372"/>
    </source>
</evidence>
<dbReference type="PANTHER" id="PTHR11851:SF209">
    <property type="entry name" value="CYTOCHROME B-C1 COMPLEX SUBUNIT 2, MITOCHONDRIAL"/>
    <property type="match status" value="1"/>
</dbReference>
<dbReference type="AlphaFoldDB" id="A0A8H6BAU8"/>
<reference evidence="14 15" key="1">
    <citation type="journal article" date="2020" name="Appl. Microbiol. Biotechnol.">
        <title>Targeted gene deletion in Brettanomyces bruxellensis with an expression-free CRISPR-Cas9 system.</title>
        <authorList>
            <person name="Varela C."/>
            <person name="Bartel C."/>
            <person name="Onetto C."/>
            <person name="Borneman A."/>
        </authorList>
    </citation>
    <scope>NUCLEOTIDE SEQUENCE [LARGE SCALE GENOMIC DNA]</scope>
    <source>
        <strain evidence="14 15">AWRI1613</strain>
    </source>
</reference>
<evidence type="ECO:0000313" key="15">
    <source>
        <dbReference type="Proteomes" id="UP000568158"/>
    </source>
</evidence>
<dbReference type="InterPro" id="IPR050361">
    <property type="entry name" value="MPP/UQCRC_Complex"/>
</dbReference>
<comment type="similarity">
    <text evidence="9">Belongs to the peptidase M16 family. UQCRC2/QCR2 subfamily.</text>
</comment>
<dbReference type="GO" id="GO:0046872">
    <property type="term" value="F:metal ion binding"/>
    <property type="evidence" value="ECO:0007669"/>
    <property type="project" value="InterPro"/>
</dbReference>
<evidence type="ECO:0000256" key="6">
    <source>
        <dbReference type="ARBA" id="ARBA00022982"/>
    </source>
</evidence>
<accession>A0A8H6BAU8</accession>
<dbReference type="InterPro" id="IPR011765">
    <property type="entry name" value="Pept_M16_N"/>
</dbReference>
<evidence type="ECO:0000259" key="13">
    <source>
        <dbReference type="Pfam" id="PF00675"/>
    </source>
</evidence>
<name>A0A8H6BAU8_DEKBR</name>
<evidence type="ECO:0000256" key="9">
    <source>
        <dbReference type="ARBA" id="ARBA00038146"/>
    </source>
</evidence>
<dbReference type="PANTHER" id="PTHR11851">
    <property type="entry name" value="METALLOPROTEASE"/>
    <property type="match status" value="1"/>
</dbReference>
<evidence type="ECO:0000256" key="10">
    <source>
        <dbReference type="ARBA" id="ARBA00040751"/>
    </source>
</evidence>
<evidence type="ECO:0000313" key="14">
    <source>
        <dbReference type="EMBL" id="KAF6007582.1"/>
    </source>
</evidence>
<dbReference type="Proteomes" id="UP000568158">
    <property type="component" value="Unassembled WGS sequence"/>
</dbReference>
<evidence type="ECO:0000256" key="8">
    <source>
        <dbReference type="ARBA" id="ARBA00023136"/>
    </source>
</evidence>
<dbReference type="EMBL" id="JABCYN010000041">
    <property type="protein sequence ID" value="KAF6007582.1"/>
    <property type="molecule type" value="Genomic_DNA"/>
</dbReference>
<evidence type="ECO:0000256" key="4">
    <source>
        <dbReference type="ARBA" id="ARBA00022792"/>
    </source>
</evidence>
<keyword evidence="4" id="KW-0999">Mitochondrion inner membrane</keyword>
<keyword evidence="3" id="KW-0679">Respiratory chain</keyword>
<dbReference type="Pfam" id="PF00675">
    <property type="entry name" value="Peptidase_M16"/>
    <property type="match status" value="1"/>
</dbReference>
<dbReference type="Gene3D" id="3.30.830.10">
    <property type="entry name" value="Metalloenzyme, LuxS/M16 peptidase-like"/>
    <property type="match status" value="2"/>
</dbReference>
<dbReference type="SUPFAM" id="SSF63411">
    <property type="entry name" value="LuxS/MPP-like metallohydrolase"/>
    <property type="match status" value="2"/>
</dbReference>
<keyword evidence="5" id="KW-0809">Transit peptide</keyword>
<organism evidence="14 15">
    <name type="scientific">Dekkera bruxellensis</name>
    <name type="common">Brettanomyces custersii</name>
    <dbReference type="NCBI Taxonomy" id="5007"/>
    <lineage>
        <taxon>Eukaryota</taxon>
        <taxon>Fungi</taxon>
        <taxon>Dikarya</taxon>
        <taxon>Ascomycota</taxon>
        <taxon>Saccharomycotina</taxon>
        <taxon>Pichiomycetes</taxon>
        <taxon>Pichiales</taxon>
        <taxon>Pichiaceae</taxon>
        <taxon>Brettanomyces</taxon>
    </lineage>
</organism>
<evidence type="ECO:0000256" key="12">
    <source>
        <dbReference type="ARBA" id="ARBA00041778"/>
    </source>
</evidence>
<evidence type="ECO:0000256" key="3">
    <source>
        <dbReference type="ARBA" id="ARBA00022660"/>
    </source>
</evidence>
<evidence type="ECO:0000256" key="2">
    <source>
        <dbReference type="ARBA" id="ARBA00022448"/>
    </source>
</evidence>
<evidence type="ECO:0000256" key="1">
    <source>
        <dbReference type="ARBA" id="ARBA00004443"/>
    </source>
</evidence>
<feature type="domain" description="Peptidase M16 N-terminal" evidence="13">
    <location>
        <begin position="25"/>
        <end position="164"/>
    </location>
</feature>
<keyword evidence="6" id="KW-0249">Electron transport</keyword>
<keyword evidence="8" id="KW-0472">Membrane</keyword>
<keyword evidence="2" id="KW-0813">Transport</keyword>
<keyword evidence="7" id="KW-0496">Mitochondrion</keyword>
<gene>
    <name evidence="14" type="ORF">HII12_004472</name>
</gene>
<protein>
    <recommendedName>
        <fullName evidence="10">Cytochrome b-c1 complex subunit 2, mitochondrial</fullName>
    </recommendedName>
    <alternativeName>
        <fullName evidence="12">Complex III subunit 2</fullName>
    </alternativeName>
    <alternativeName>
        <fullName evidence="11">Core protein II</fullName>
    </alternativeName>
</protein>
<evidence type="ECO:0000256" key="5">
    <source>
        <dbReference type="ARBA" id="ARBA00022946"/>
    </source>
</evidence>